<feature type="chain" id="PRO_5012713926" description="DUF6089 domain-containing protein" evidence="1">
    <location>
        <begin position="20"/>
        <end position="260"/>
    </location>
</feature>
<dbReference type="SUPFAM" id="SSF56925">
    <property type="entry name" value="OMPA-like"/>
    <property type="match status" value="1"/>
</dbReference>
<evidence type="ECO:0000259" key="2">
    <source>
        <dbReference type="Pfam" id="PF19573"/>
    </source>
</evidence>
<dbReference type="OrthoDB" id="654178at2"/>
<feature type="domain" description="DUF6089" evidence="2">
    <location>
        <begin position="3"/>
        <end position="197"/>
    </location>
</feature>
<keyword evidence="4" id="KW-1185">Reference proteome</keyword>
<dbReference type="Gene3D" id="2.40.160.20">
    <property type="match status" value="1"/>
</dbReference>
<evidence type="ECO:0000313" key="4">
    <source>
        <dbReference type="Proteomes" id="UP000215002"/>
    </source>
</evidence>
<accession>A0A223NTQ4</accession>
<proteinExistence type="predicted"/>
<dbReference type="InterPro" id="IPR045743">
    <property type="entry name" value="DUF6089"/>
</dbReference>
<gene>
    <name evidence="3" type="ORF">MuYL_1381</name>
</gene>
<dbReference type="EMBL" id="CP022743">
    <property type="protein sequence ID" value="ASU33279.1"/>
    <property type="molecule type" value="Genomic_DNA"/>
</dbReference>
<evidence type="ECO:0000313" key="3">
    <source>
        <dbReference type="EMBL" id="ASU33279.1"/>
    </source>
</evidence>
<dbReference type="InterPro" id="IPR011250">
    <property type="entry name" value="OMP/PagP_B-barrel"/>
</dbReference>
<dbReference type="AlphaFoldDB" id="A0A223NTQ4"/>
<name>A0A223NTQ4_9SPHI</name>
<feature type="signal peptide" evidence="1">
    <location>
        <begin position="1"/>
        <end position="19"/>
    </location>
</feature>
<reference evidence="3 4" key="1">
    <citation type="submission" date="2017-08" db="EMBL/GenBank/DDBJ databases">
        <title>Complete genome sequence of Mucilaginibacter sp. strain BJC16-A31.</title>
        <authorList>
            <consortium name="Henan University of Science and Technology"/>
            <person name="You X."/>
        </authorList>
    </citation>
    <scope>NUCLEOTIDE SEQUENCE [LARGE SCALE GENOMIC DNA]</scope>
    <source>
        <strain evidence="3 4">BJC16-A31</strain>
    </source>
</reference>
<dbReference type="KEGG" id="muc:MuYL_1381"/>
<organism evidence="3 4">
    <name type="scientific">Mucilaginibacter xinganensis</name>
    <dbReference type="NCBI Taxonomy" id="1234841"/>
    <lineage>
        <taxon>Bacteria</taxon>
        <taxon>Pseudomonadati</taxon>
        <taxon>Bacteroidota</taxon>
        <taxon>Sphingobacteriia</taxon>
        <taxon>Sphingobacteriales</taxon>
        <taxon>Sphingobacteriaceae</taxon>
        <taxon>Mucilaginibacter</taxon>
    </lineage>
</organism>
<protein>
    <recommendedName>
        <fullName evidence="2">DUF6089 domain-containing protein</fullName>
    </recommendedName>
</protein>
<evidence type="ECO:0000256" key="1">
    <source>
        <dbReference type="SAM" id="SignalP"/>
    </source>
</evidence>
<dbReference type="RefSeq" id="WP_094569759.1">
    <property type="nucleotide sequence ID" value="NZ_CP022743.1"/>
</dbReference>
<keyword evidence="1" id="KW-0732">Signal</keyword>
<sequence>MPKFLLLIFLVFTTVTLRAQTWEIGAAAGGAGYMGDLNTNNPIKISGYVFGGFVKRNFNGYLSARLNANFGQVSAADSTSGSQQFRNRNLSFTTDLREVSLVAEFNFMNYIPDAGKNKYSPYIFLGIADTHYVPRTVYRGKTYDLRSLQTEGESIYPTSTISILYGAGFKYNITGKFTLGAELGYRNTNTDYLDDVSGNYADKSRQSLTAALLGDRSGEKTGVYIGSQGTQRGDLRPHDTYFFSQITISYTFVTQKCYFQ</sequence>
<dbReference type="Pfam" id="PF19573">
    <property type="entry name" value="DUF6089"/>
    <property type="match status" value="1"/>
</dbReference>
<dbReference type="Proteomes" id="UP000215002">
    <property type="component" value="Chromosome"/>
</dbReference>